<evidence type="ECO:0000256" key="1">
    <source>
        <dbReference type="ARBA" id="ARBA00000677"/>
    </source>
</evidence>
<dbReference type="PANTHER" id="PTHR43390">
    <property type="entry name" value="SIGNAL PEPTIDASE I"/>
    <property type="match status" value="1"/>
</dbReference>
<dbReference type="InterPro" id="IPR043739">
    <property type="entry name" value="DUF5684"/>
</dbReference>
<dbReference type="Pfam" id="PF10502">
    <property type="entry name" value="Peptidase_S26"/>
    <property type="match status" value="2"/>
</dbReference>
<gene>
    <name evidence="8" type="primary">lepB</name>
    <name evidence="8" type="ORF">AAEO56_03450</name>
</gene>
<evidence type="ECO:0000256" key="2">
    <source>
        <dbReference type="ARBA" id="ARBA00009370"/>
    </source>
</evidence>
<dbReference type="CDD" id="cd06530">
    <property type="entry name" value="S26_SPase_I"/>
    <property type="match status" value="2"/>
</dbReference>
<comment type="similarity">
    <text evidence="2 6">Belongs to the peptidase S26 family.</text>
</comment>
<evidence type="ECO:0000313" key="8">
    <source>
        <dbReference type="EMBL" id="MEL1243309.1"/>
    </source>
</evidence>
<feature type="transmembrane region" description="Helical" evidence="6">
    <location>
        <begin position="54"/>
        <end position="73"/>
    </location>
</feature>
<keyword evidence="6" id="KW-0812">Transmembrane</keyword>
<comment type="caution">
    <text evidence="8">The sequence shown here is derived from an EMBL/GenBank/DDBJ whole genome shotgun (WGS) entry which is preliminary data.</text>
</comment>
<dbReference type="Proteomes" id="UP001464555">
    <property type="component" value="Unassembled WGS sequence"/>
</dbReference>
<comment type="subcellular location">
    <subcellularLocation>
        <location evidence="6">Membrane</location>
        <topology evidence="6">Single-pass type II membrane protein</topology>
    </subcellularLocation>
</comment>
<evidence type="ECO:0000256" key="6">
    <source>
        <dbReference type="RuleBase" id="RU362042"/>
    </source>
</evidence>
<evidence type="ECO:0000259" key="7">
    <source>
        <dbReference type="Pfam" id="PF10502"/>
    </source>
</evidence>
<dbReference type="SUPFAM" id="SSF51306">
    <property type="entry name" value="LexA/Signal peptidase"/>
    <property type="match status" value="1"/>
</dbReference>
<evidence type="ECO:0000256" key="3">
    <source>
        <dbReference type="ARBA" id="ARBA00013208"/>
    </source>
</evidence>
<proteinExistence type="inferred from homology"/>
<dbReference type="InterPro" id="IPR036286">
    <property type="entry name" value="LexA/Signal_pep-like_sf"/>
</dbReference>
<sequence>MTLLQWFIFFLAVQVIHFAGTWKLYEKAGRKRWEAAVPVYNAVVLMQIINRPRWWVILLFIPVVNLIMFPVVWVQTLRAFGKRSSTDTILGIVTLGLYVYAINYNDKVTYTPEGDEERKDSTVGSLLFAIVVATIVHTYVMQPFTIPSPSLEKTLLVGDFLFVSKLHYGARTPMTPIAAPMVHDTIPFINVKSYSKWPQLPSFRFPGFEKVEKNDIVVFNWPADTVVKFRDQSRVGVRKPVDKKSNYVKRCVGTPGDVLSIKDGVVMIGSKPLQLNDRARLQHQYILTTVDGGMFDSNYLINDLKINRSDFDFDTSRNIYLFRALTGENAEILKNNPKVKTIEKRVFATDPANTDTSIFPHSKPGWTVDNMGPVYIPEEGKKVDLTNETLPFYKMIITEYEKNTLEVIGGQIVINGQPATSYTFKQNYYWMMGDNRHNSEDSRFWGFVPEDHIVGKPVFVWMSLDQNQSWGNISKKVRWERMFTTVGGDDEPVSYFKYFLAALVLWIGFSFFRKKRNAEKA</sequence>
<dbReference type="InterPro" id="IPR000223">
    <property type="entry name" value="Pept_S26A_signal_pept_1"/>
</dbReference>
<feature type="domain" description="Peptidase S26" evidence="7">
    <location>
        <begin position="123"/>
        <end position="276"/>
    </location>
</feature>
<dbReference type="PANTHER" id="PTHR43390:SF1">
    <property type="entry name" value="CHLOROPLAST PROCESSING PEPTIDASE"/>
    <property type="match status" value="1"/>
</dbReference>
<dbReference type="Pfam" id="PF18936">
    <property type="entry name" value="DUF5684"/>
    <property type="match status" value="1"/>
</dbReference>
<organism evidence="8 9">
    <name type="scientific">Flavobacterium arundinis</name>
    <dbReference type="NCBI Taxonomy" id="3139143"/>
    <lineage>
        <taxon>Bacteria</taxon>
        <taxon>Pseudomonadati</taxon>
        <taxon>Bacteroidota</taxon>
        <taxon>Flavobacteriia</taxon>
        <taxon>Flavobacteriales</taxon>
        <taxon>Flavobacteriaceae</taxon>
        <taxon>Flavobacterium</taxon>
    </lineage>
</organism>
<reference evidence="8 9" key="1">
    <citation type="submission" date="2024-04" db="EMBL/GenBank/DDBJ databases">
        <title>Flavobacterium sp. DGU11 16S ribosomal RNA gene Genome sequencing and assembly.</title>
        <authorList>
            <person name="Park S."/>
        </authorList>
    </citation>
    <scope>NUCLEOTIDE SEQUENCE [LARGE SCALE GENOMIC DNA]</scope>
    <source>
        <strain evidence="8 9">DGU11</strain>
    </source>
</reference>
<dbReference type="EC" id="3.4.21.89" evidence="3 6"/>
<dbReference type="Gene3D" id="2.10.109.10">
    <property type="entry name" value="Umud Fragment, subunit A"/>
    <property type="match status" value="2"/>
</dbReference>
<protein>
    <recommendedName>
        <fullName evidence="4 6">Signal peptidase I</fullName>
        <ecNumber evidence="3 6">3.4.21.89</ecNumber>
    </recommendedName>
</protein>
<keyword evidence="5 6" id="KW-0378">Hydrolase</keyword>
<dbReference type="InterPro" id="IPR019758">
    <property type="entry name" value="Pept_S26A_signal_pept_1_CS"/>
</dbReference>
<keyword evidence="9" id="KW-1185">Reference proteome</keyword>
<dbReference type="NCBIfam" id="TIGR02227">
    <property type="entry name" value="sigpep_I_bact"/>
    <property type="match status" value="2"/>
</dbReference>
<dbReference type="GO" id="GO:0009003">
    <property type="term" value="F:signal peptidase activity"/>
    <property type="evidence" value="ECO:0007669"/>
    <property type="project" value="UniProtKB-EC"/>
</dbReference>
<comment type="catalytic activity">
    <reaction evidence="1 6">
        <text>Cleavage of hydrophobic, N-terminal signal or leader sequences from secreted and periplasmic proteins.</text>
        <dbReference type="EC" id="3.4.21.89"/>
    </reaction>
</comment>
<evidence type="ECO:0000256" key="5">
    <source>
        <dbReference type="ARBA" id="ARBA00022801"/>
    </source>
</evidence>
<dbReference type="InterPro" id="IPR019533">
    <property type="entry name" value="Peptidase_S26"/>
</dbReference>
<accession>A0ABU9HU25</accession>
<feature type="transmembrane region" description="Helical" evidence="6">
    <location>
        <begin position="85"/>
        <end position="102"/>
    </location>
</feature>
<feature type="transmembrane region" description="Helical" evidence="6">
    <location>
        <begin position="6"/>
        <end position="25"/>
    </location>
</feature>
<name>A0ABU9HU25_9FLAO</name>
<feature type="domain" description="Peptidase S26" evidence="7">
    <location>
        <begin position="424"/>
        <end position="462"/>
    </location>
</feature>
<evidence type="ECO:0000313" key="9">
    <source>
        <dbReference type="Proteomes" id="UP001464555"/>
    </source>
</evidence>
<feature type="transmembrane region" description="Helical" evidence="6">
    <location>
        <begin position="495"/>
        <end position="512"/>
    </location>
</feature>
<dbReference type="PRINTS" id="PR00727">
    <property type="entry name" value="LEADERPTASE"/>
</dbReference>
<dbReference type="RefSeq" id="WP_341695633.1">
    <property type="nucleotide sequence ID" value="NZ_JBBYHR010000002.1"/>
</dbReference>
<dbReference type="PROSITE" id="PS00761">
    <property type="entry name" value="SPASE_I_3"/>
    <property type="match status" value="1"/>
</dbReference>
<keyword evidence="6" id="KW-1133">Transmembrane helix</keyword>
<comment type="caution">
    <text evidence="6">Lacks conserved residue(s) required for the propagation of feature annotation.</text>
</comment>
<keyword evidence="6" id="KW-0645">Protease</keyword>
<evidence type="ECO:0000256" key="4">
    <source>
        <dbReference type="ARBA" id="ARBA00019232"/>
    </source>
</evidence>
<keyword evidence="6" id="KW-0472">Membrane</keyword>
<feature type="transmembrane region" description="Helical" evidence="6">
    <location>
        <begin position="123"/>
        <end position="141"/>
    </location>
</feature>
<dbReference type="EMBL" id="JBBYHR010000002">
    <property type="protein sequence ID" value="MEL1243309.1"/>
    <property type="molecule type" value="Genomic_DNA"/>
</dbReference>